<dbReference type="InterPro" id="IPR029061">
    <property type="entry name" value="THDP-binding"/>
</dbReference>
<feature type="domain" description="Transketolase N-terminal" evidence="4">
    <location>
        <begin position="14"/>
        <end position="275"/>
    </location>
</feature>
<dbReference type="SUPFAM" id="SSF52518">
    <property type="entry name" value="Thiamin diphosphate-binding fold (THDP-binding)"/>
    <property type="match status" value="1"/>
</dbReference>
<dbReference type="EMBL" id="MGDB01000149">
    <property type="protein sequence ID" value="OGL38358.1"/>
    <property type="molecule type" value="Genomic_DNA"/>
</dbReference>
<dbReference type="Proteomes" id="UP000178526">
    <property type="component" value="Unassembled WGS sequence"/>
</dbReference>
<gene>
    <name evidence="5" type="ORF">A2042_10085</name>
</gene>
<evidence type="ECO:0000256" key="1">
    <source>
        <dbReference type="ARBA" id="ARBA00001964"/>
    </source>
</evidence>
<dbReference type="AlphaFoldDB" id="A0A1F7RAV9"/>
<organism evidence="5 6">
    <name type="scientific">Candidatus Schekmanbacteria bacterium GWA2_38_11</name>
    <dbReference type="NCBI Taxonomy" id="1817876"/>
    <lineage>
        <taxon>Bacteria</taxon>
        <taxon>Candidatus Schekmaniibacteriota</taxon>
    </lineage>
</organism>
<accession>A0A1F7RAV9</accession>
<keyword evidence="3" id="KW-0786">Thiamine pyrophosphate</keyword>
<reference evidence="5 6" key="1">
    <citation type="journal article" date="2016" name="Nat. Commun.">
        <title>Thousands of microbial genomes shed light on interconnected biogeochemical processes in an aquifer system.</title>
        <authorList>
            <person name="Anantharaman K."/>
            <person name="Brown C.T."/>
            <person name="Hug L.A."/>
            <person name="Sharon I."/>
            <person name="Castelle C.J."/>
            <person name="Probst A.J."/>
            <person name="Thomas B.C."/>
            <person name="Singh A."/>
            <person name="Wilkins M.J."/>
            <person name="Karaoz U."/>
            <person name="Brodie E.L."/>
            <person name="Williams K.H."/>
            <person name="Hubbard S.S."/>
            <person name="Banfield J.F."/>
        </authorList>
    </citation>
    <scope>NUCLEOTIDE SEQUENCE [LARGE SCALE GENOMIC DNA]</scope>
</reference>
<proteinExistence type="inferred from homology"/>
<dbReference type="CDD" id="cd02012">
    <property type="entry name" value="TPP_TK"/>
    <property type="match status" value="1"/>
</dbReference>
<evidence type="ECO:0000259" key="4">
    <source>
        <dbReference type="Pfam" id="PF00456"/>
    </source>
</evidence>
<comment type="caution">
    <text evidence="5">The sequence shown here is derived from an EMBL/GenBank/DDBJ whole genome shotgun (WGS) entry which is preliminary data.</text>
</comment>
<dbReference type="PANTHER" id="PTHR47514:SF1">
    <property type="entry name" value="TRANSKETOLASE N-TERMINAL SECTION-RELATED"/>
    <property type="match status" value="1"/>
</dbReference>
<dbReference type="PANTHER" id="PTHR47514">
    <property type="entry name" value="TRANSKETOLASE N-TERMINAL SECTION-RELATED"/>
    <property type="match status" value="1"/>
</dbReference>
<evidence type="ECO:0000256" key="3">
    <source>
        <dbReference type="ARBA" id="ARBA00023052"/>
    </source>
</evidence>
<dbReference type="InterPro" id="IPR005474">
    <property type="entry name" value="Transketolase_N"/>
</dbReference>
<protein>
    <submittedName>
        <fullName evidence="5">Transketolase</fullName>
    </submittedName>
</protein>
<comment type="cofactor">
    <cofactor evidence="1">
        <name>thiamine diphosphate</name>
        <dbReference type="ChEBI" id="CHEBI:58937"/>
    </cofactor>
</comment>
<dbReference type="Gene3D" id="3.40.50.970">
    <property type="match status" value="1"/>
</dbReference>
<name>A0A1F7RAV9_9BACT</name>
<comment type="similarity">
    <text evidence="2">Belongs to the transketolase family.</text>
</comment>
<evidence type="ECO:0000313" key="6">
    <source>
        <dbReference type="Proteomes" id="UP000178526"/>
    </source>
</evidence>
<evidence type="ECO:0000313" key="5">
    <source>
        <dbReference type="EMBL" id="OGL38358.1"/>
    </source>
</evidence>
<dbReference type="Pfam" id="PF00456">
    <property type="entry name" value="Transketolase_N"/>
    <property type="match status" value="1"/>
</dbReference>
<sequence length="276" mass="30386">MVTDKVILELGKKAKLMRINILKMLTKAGSGHTGGSLSAVELLVSLYFYKMRHNPADPKWEERDKFVLSKGHAAPAFYSVLALSGYFPIEELMNLRKLGSILRGHPFSAVTPGVEVSTGSLGQGLSMAGGMAIAGKLDKKNTRVYAILGDGECQEGQIWESAMSCAHYKLDNLCVLIDRNGFQIDGPIMKIMEVEPFAQKWKAFGWEVFEVDGHNLREITDALDSAEKVRGRPSVIIAETIKGKGVSFIENENRFHGTTPTKEELEKALKEIGADE</sequence>
<evidence type="ECO:0000256" key="2">
    <source>
        <dbReference type="ARBA" id="ARBA00007131"/>
    </source>
</evidence>